<dbReference type="EMBL" id="JAGKQM010000009">
    <property type="protein sequence ID" value="KAH0910930.1"/>
    <property type="molecule type" value="Genomic_DNA"/>
</dbReference>
<reference evidence="1 2" key="1">
    <citation type="submission" date="2021-05" db="EMBL/GenBank/DDBJ databases">
        <title>Genome Assembly of Synthetic Allotetraploid Brassica napus Reveals Homoeologous Exchanges between Subgenomes.</title>
        <authorList>
            <person name="Davis J.T."/>
        </authorList>
    </citation>
    <scope>NUCLEOTIDE SEQUENCE [LARGE SCALE GENOMIC DNA]</scope>
    <source>
        <strain evidence="2">cv. Da-Ae</strain>
        <tissue evidence="1">Seedling</tissue>
    </source>
</reference>
<protein>
    <submittedName>
        <fullName evidence="1">Uncharacterized protein</fullName>
    </submittedName>
</protein>
<name>A0ABQ8C348_BRANA</name>
<gene>
    <name evidence="1" type="ORF">HID58_034251</name>
</gene>
<feature type="non-terminal residue" evidence="1">
    <location>
        <position position="1"/>
    </location>
</feature>
<proteinExistence type="predicted"/>
<feature type="non-terminal residue" evidence="1">
    <location>
        <position position="119"/>
    </location>
</feature>
<accession>A0ABQ8C348</accession>
<sequence length="119" mass="13710">ECMILYWLPEKRRELLNKTSLRSIEIKCRTSGEPMPAMEPAWRVRTRKAGFGWRFDDGVGAAKNHFANRRDVSSALMGKTLASLVDLLNVNGRYNELQGVVHDIFMLYVVTGRLTPWRK</sequence>
<comment type="caution">
    <text evidence="1">The sequence shown here is derived from an EMBL/GenBank/DDBJ whole genome shotgun (WGS) entry which is preliminary data.</text>
</comment>
<evidence type="ECO:0000313" key="2">
    <source>
        <dbReference type="Proteomes" id="UP000824890"/>
    </source>
</evidence>
<evidence type="ECO:0000313" key="1">
    <source>
        <dbReference type="EMBL" id="KAH0910930.1"/>
    </source>
</evidence>
<organism evidence="1 2">
    <name type="scientific">Brassica napus</name>
    <name type="common">Rape</name>
    <dbReference type="NCBI Taxonomy" id="3708"/>
    <lineage>
        <taxon>Eukaryota</taxon>
        <taxon>Viridiplantae</taxon>
        <taxon>Streptophyta</taxon>
        <taxon>Embryophyta</taxon>
        <taxon>Tracheophyta</taxon>
        <taxon>Spermatophyta</taxon>
        <taxon>Magnoliopsida</taxon>
        <taxon>eudicotyledons</taxon>
        <taxon>Gunneridae</taxon>
        <taxon>Pentapetalae</taxon>
        <taxon>rosids</taxon>
        <taxon>malvids</taxon>
        <taxon>Brassicales</taxon>
        <taxon>Brassicaceae</taxon>
        <taxon>Brassiceae</taxon>
        <taxon>Brassica</taxon>
    </lineage>
</organism>
<dbReference type="Proteomes" id="UP000824890">
    <property type="component" value="Unassembled WGS sequence"/>
</dbReference>
<keyword evidence="2" id="KW-1185">Reference proteome</keyword>